<dbReference type="InterPro" id="IPR036396">
    <property type="entry name" value="Cyt_P450_sf"/>
</dbReference>
<dbReference type="STRING" id="1077348.A0A2G8SM41"/>
<feature type="region of interest" description="Disordered" evidence="1">
    <location>
        <begin position="71"/>
        <end position="101"/>
    </location>
</feature>
<keyword evidence="3" id="KW-1185">Reference proteome</keyword>
<dbReference type="InterPro" id="IPR001128">
    <property type="entry name" value="Cyt_P450"/>
</dbReference>
<gene>
    <name evidence="2" type="ORF">GSI_02580</name>
</gene>
<dbReference type="GO" id="GO:0020037">
    <property type="term" value="F:heme binding"/>
    <property type="evidence" value="ECO:0007669"/>
    <property type="project" value="InterPro"/>
</dbReference>
<dbReference type="GO" id="GO:0016705">
    <property type="term" value="F:oxidoreductase activity, acting on paired donors, with incorporation or reduction of molecular oxygen"/>
    <property type="evidence" value="ECO:0007669"/>
    <property type="project" value="InterPro"/>
</dbReference>
<dbReference type="OrthoDB" id="2624093at2759"/>
<dbReference type="AlphaFoldDB" id="A0A2G8SM41"/>
<dbReference type="GO" id="GO:0004497">
    <property type="term" value="F:monooxygenase activity"/>
    <property type="evidence" value="ECO:0007669"/>
    <property type="project" value="InterPro"/>
</dbReference>
<dbReference type="SUPFAM" id="SSF48264">
    <property type="entry name" value="Cytochrome P450"/>
    <property type="match status" value="1"/>
</dbReference>
<accession>A0A2G8SM41</accession>
<organism evidence="2 3">
    <name type="scientific">Ganoderma sinense ZZ0214-1</name>
    <dbReference type="NCBI Taxonomy" id="1077348"/>
    <lineage>
        <taxon>Eukaryota</taxon>
        <taxon>Fungi</taxon>
        <taxon>Dikarya</taxon>
        <taxon>Basidiomycota</taxon>
        <taxon>Agaricomycotina</taxon>
        <taxon>Agaricomycetes</taxon>
        <taxon>Polyporales</taxon>
        <taxon>Polyporaceae</taxon>
        <taxon>Ganoderma</taxon>
    </lineage>
</organism>
<dbReference type="EMBL" id="AYKW01000004">
    <property type="protein sequence ID" value="PIL34793.1"/>
    <property type="molecule type" value="Genomic_DNA"/>
</dbReference>
<dbReference type="GO" id="GO:0005506">
    <property type="term" value="F:iron ion binding"/>
    <property type="evidence" value="ECO:0007669"/>
    <property type="project" value="InterPro"/>
</dbReference>
<comment type="caution">
    <text evidence="2">The sequence shown here is derived from an EMBL/GenBank/DDBJ whole genome shotgun (WGS) entry which is preliminary data.</text>
</comment>
<dbReference type="Proteomes" id="UP000230002">
    <property type="component" value="Unassembled WGS sequence"/>
</dbReference>
<dbReference type="Gene3D" id="1.10.630.10">
    <property type="entry name" value="Cytochrome P450"/>
    <property type="match status" value="1"/>
</dbReference>
<evidence type="ECO:0000313" key="2">
    <source>
        <dbReference type="EMBL" id="PIL34793.1"/>
    </source>
</evidence>
<protein>
    <submittedName>
        <fullName evidence="2">Uncharacterized protein</fullName>
    </submittedName>
</protein>
<reference evidence="2 3" key="1">
    <citation type="journal article" date="2015" name="Sci. Rep.">
        <title>Chromosome-level genome map provides insights into diverse defense mechanisms in the medicinal fungus Ganoderma sinense.</title>
        <authorList>
            <person name="Zhu Y."/>
            <person name="Xu J."/>
            <person name="Sun C."/>
            <person name="Zhou S."/>
            <person name="Xu H."/>
            <person name="Nelson D.R."/>
            <person name="Qian J."/>
            <person name="Song J."/>
            <person name="Luo H."/>
            <person name="Xiang L."/>
            <person name="Li Y."/>
            <person name="Xu Z."/>
            <person name="Ji A."/>
            <person name="Wang L."/>
            <person name="Lu S."/>
            <person name="Hayward A."/>
            <person name="Sun W."/>
            <person name="Li X."/>
            <person name="Schwartz D.C."/>
            <person name="Wang Y."/>
            <person name="Chen S."/>
        </authorList>
    </citation>
    <scope>NUCLEOTIDE SEQUENCE [LARGE SCALE GENOMIC DNA]</scope>
    <source>
        <strain evidence="2 3">ZZ0214-1</strain>
    </source>
</reference>
<sequence>MYARCTRAVHRRARAEVSRLVPNLFIFLPLNAGPRIGLGQQFAYNEISFMLVRLLQRFAAIKLRQHAHPAAVPPPGASAAHTRSKGASACGYGATSRRIQR</sequence>
<proteinExistence type="predicted"/>
<dbReference type="Pfam" id="PF00067">
    <property type="entry name" value="p450"/>
    <property type="match status" value="1"/>
</dbReference>
<evidence type="ECO:0000256" key="1">
    <source>
        <dbReference type="SAM" id="MobiDB-lite"/>
    </source>
</evidence>
<name>A0A2G8SM41_9APHY</name>
<evidence type="ECO:0000313" key="3">
    <source>
        <dbReference type="Proteomes" id="UP000230002"/>
    </source>
</evidence>